<evidence type="ECO:0000313" key="7">
    <source>
        <dbReference type="EMBL" id="GMR34988.1"/>
    </source>
</evidence>
<evidence type="ECO:0000256" key="2">
    <source>
        <dbReference type="ARBA" id="ARBA00005692"/>
    </source>
</evidence>
<keyword evidence="5 6" id="KW-0472">Membrane</keyword>
<gene>
    <name evidence="7" type="ORF">PMAYCL1PPCAC_05183</name>
</gene>
<evidence type="ECO:0000256" key="3">
    <source>
        <dbReference type="ARBA" id="ARBA00022692"/>
    </source>
</evidence>
<organism evidence="7 8">
    <name type="scientific">Pristionchus mayeri</name>
    <dbReference type="NCBI Taxonomy" id="1317129"/>
    <lineage>
        <taxon>Eukaryota</taxon>
        <taxon>Metazoa</taxon>
        <taxon>Ecdysozoa</taxon>
        <taxon>Nematoda</taxon>
        <taxon>Chromadorea</taxon>
        <taxon>Rhabditida</taxon>
        <taxon>Rhabditina</taxon>
        <taxon>Diplogasteromorpha</taxon>
        <taxon>Diplogasteroidea</taxon>
        <taxon>Neodiplogasteridae</taxon>
        <taxon>Pristionchus</taxon>
    </lineage>
</organism>
<dbReference type="PANTHER" id="PTHR31552:SF8">
    <property type="entry name" value="SERPENTINE RECEPTOR CLASS GAMMA"/>
    <property type="match status" value="1"/>
</dbReference>
<feature type="transmembrane region" description="Helical" evidence="6">
    <location>
        <begin position="37"/>
        <end position="56"/>
    </location>
</feature>
<keyword evidence="8" id="KW-1185">Reference proteome</keyword>
<comment type="subcellular location">
    <subcellularLocation>
        <location evidence="1">Membrane</location>
        <topology evidence="1">Multi-pass membrane protein</topology>
    </subcellularLocation>
</comment>
<keyword evidence="4 6" id="KW-1133">Transmembrane helix</keyword>
<dbReference type="Proteomes" id="UP001328107">
    <property type="component" value="Unassembled WGS sequence"/>
</dbReference>
<dbReference type="AlphaFoldDB" id="A0AAN4Z642"/>
<evidence type="ECO:0000256" key="1">
    <source>
        <dbReference type="ARBA" id="ARBA00004141"/>
    </source>
</evidence>
<accession>A0AAN4Z642</accession>
<name>A0AAN4Z642_9BILA</name>
<proteinExistence type="inferred from homology"/>
<keyword evidence="3 6" id="KW-0812">Transmembrane</keyword>
<feature type="transmembrane region" description="Helical" evidence="6">
    <location>
        <begin position="6"/>
        <end position="25"/>
    </location>
</feature>
<dbReference type="GO" id="GO:0016020">
    <property type="term" value="C:membrane"/>
    <property type="evidence" value="ECO:0007669"/>
    <property type="project" value="UniProtKB-SubCell"/>
</dbReference>
<dbReference type="EMBL" id="BTRK01000002">
    <property type="protein sequence ID" value="GMR34988.1"/>
    <property type="molecule type" value="Genomic_DNA"/>
</dbReference>
<protein>
    <recommendedName>
        <fullName evidence="6">Serpentine receptor class gamma</fullName>
    </recommendedName>
</protein>
<evidence type="ECO:0000256" key="5">
    <source>
        <dbReference type="ARBA" id="ARBA00023136"/>
    </source>
</evidence>
<evidence type="ECO:0000313" key="8">
    <source>
        <dbReference type="Proteomes" id="UP001328107"/>
    </source>
</evidence>
<comment type="caution">
    <text evidence="7">The sequence shown here is derived from an EMBL/GenBank/DDBJ whole genome shotgun (WGS) entry which is preliminary data.</text>
</comment>
<feature type="non-terminal residue" evidence="7">
    <location>
        <position position="123"/>
    </location>
</feature>
<comment type="similarity">
    <text evidence="2 6">Belongs to the nematode receptor-like protein srg family.</text>
</comment>
<evidence type="ECO:0000256" key="4">
    <source>
        <dbReference type="ARBA" id="ARBA00022989"/>
    </source>
</evidence>
<dbReference type="PANTHER" id="PTHR31552">
    <property type="entry name" value="SERPENTINE RECEPTOR CLASS GAMMA"/>
    <property type="match status" value="1"/>
</dbReference>
<evidence type="ECO:0000256" key="6">
    <source>
        <dbReference type="RuleBase" id="RU280813"/>
    </source>
</evidence>
<comment type="caution">
    <text evidence="6">Lacks conserved residue(s) required for the propagation of feature annotation.</text>
</comment>
<reference evidence="8" key="1">
    <citation type="submission" date="2022-10" db="EMBL/GenBank/DDBJ databases">
        <title>Genome assembly of Pristionchus species.</title>
        <authorList>
            <person name="Yoshida K."/>
            <person name="Sommer R.J."/>
        </authorList>
    </citation>
    <scope>NUCLEOTIDE SEQUENCE [LARGE SCALE GENOMIC DNA]</scope>
    <source>
        <strain evidence="8">RS5460</strain>
    </source>
</reference>
<dbReference type="InterPro" id="IPR000609">
    <property type="entry name" value="7TM_GPCR_serpentine_rcpt_Srg"/>
</dbReference>
<dbReference type="GO" id="GO:0007606">
    <property type="term" value="P:sensory perception of chemical stimulus"/>
    <property type="evidence" value="ECO:0007669"/>
    <property type="project" value="UniProtKB-UniRule"/>
</dbReference>
<sequence>MHRNVVQASYGIPGILSYCIVFYAMYGVRRLLSRSFVVIYSIMSISNIITWLNAWLFLKLRHESFFMFYYEWLSKIPLLINAHAFLVSHLYYVQNIDLMLLSLDRYAVIVSMSKNTNVINLSY</sequence>
<dbReference type="GO" id="GO:0004888">
    <property type="term" value="F:transmembrane signaling receptor activity"/>
    <property type="evidence" value="ECO:0007669"/>
    <property type="project" value="InterPro"/>
</dbReference>
<dbReference type="Pfam" id="PF02118">
    <property type="entry name" value="Srg"/>
    <property type="match status" value="1"/>
</dbReference>